<feature type="transmembrane region" description="Helical" evidence="6">
    <location>
        <begin position="326"/>
        <end position="349"/>
    </location>
</feature>
<dbReference type="Pfam" id="PF00939">
    <property type="entry name" value="Na_sulph_symp"/>
    <property type="match status" value="1"/>
</dbReference>
<comment type="similarity">
    <text evidence="2">Belongs to the SLC13A/DASS transporter (TC 2.A.47) family. DIT1 subfamily.</text>
</comment>
<gene>
    <name evidence="7" type="ORF">IV81_GL000494</name>
</gene>
<evidence type="ECO:0000256" key="1">
    <source>
        <dbReference type="ARBA" id="ARBA00004141"/>
    </source>
</evidence>
<evidence type="ECO:0000256" key="5">
    <source>
        <dbReference type="ARBA" id="ARBA00023136"/>
    </source>
</evidence>
<evidence type="ECO:0000256" key="6">
    <source>
        <dbReference type="SAM" id="Phobius"/>
    </source>
</evidence>
<protein>
    <submittedName>
        <fullName evidence="7">Di-and tricarboxylate transporter</fullName>
    </submittedName>
</protein>
<feature type="transmembrane region" description="Helical" evidence="6">
    <location>
        <begin position="361"/>
        <end position="380"/>
    </location>
</feature>
<dbReference type="STRING" id="331679.IV81_GL000494"/>
<name>A0A0R2L0V9_9LACO</name>
<keyword evidence="3 6" id="KW-0812">Transmembrane</keyword>
<dbReference type="GO" id="GO:0022857">
    <property type="term" value="F:transmembrane transporter activity"/>
    <property type="evidence" value="ECO:0007669"/>
    <property type="project" value="InterPro"/>
</dbReference>
<comment type="subcellular location">
    <subcellularLocation>
        <location evidence="1">Membrane</location>
        <topology evidence="1">Multi-pass membrane protein</topology>
    </subcellularLocation>
</comment>
<feature type="transmembrane region" description="Helical" evidence="6">
    <location>
        <begin position="177"/>
        <end position="199"/>
    </location>
</feature>
<reference evidence="7 8" key="1">
    <citation type="journal article" date="2015" name="Genome Announc.">
        <title>Expanding the biotechnology potential of lactobacilli through comparative genomics of 213 strains and associated genera.</title>
        <authorList>
            <person name="Sun Z."/>
            <person name="Harris H.M."/>
            <person name="McCann A."/>
            <person name="Guo C."/>
            <person name="Argimon S."/>
            <person name="Zhang W."/>
            <person name="Yang X."/>
            <person name="Jeffery I.B."/>
            <person name="Cooney J.C."/>
            <person name="Kagawa T.F."/>
            <person name="Liu W."/>
            <person name="Song Y."/>
            <person name="Salvetti E."/>
            <person name="Wrobel A."/>
            <person name="Rasinkangas P."/>
            <person name="Parkhill J."/>
            <person name="Rea M.C."/>
            <person name="O'Sullivan O."/>
            <person name="Ritari J."/>
            <person name="Douillard F.P."/>
            <person name="Paul Ross R."/>
            <person name="Yang R."/>
            <person name="Briner A.E."/>
            <person name="Felis G.E."/>
            <person name="de Vos W.M."/>
            <person name="Barrangou R."/>
            <person name="Klaenhammer T.R."/>
            <person name="Caufield P.W."/>
            <person name="Cui Y."/>
            <person name="Zhang H."/>
            <person name="O'Toole P.W."/>
        </authorList>
    </citation>
    <scope>NUCLEOTIDE SEQUENCE [LARGE SCALE GENOMIC DNA]</scope>
    <source>
        <strain evidence="7 8">DSM 18001</strain>
    </source>
</reference>
<dbReference type="PANTHER" id="PTHR42826">
    <property type="entry name" value="DICARBOXYLATE TRANSPORTER 2.1, CHLOROPLASTIC"/>
    <property type="match status" value="1"/>
</dbReference>
<feature type="transmembrane region" description="Helical" evidence="6">
    <location>
        <begin position="36"/>
        <end position="67"/>
    </location>
</feature>
<feature type="transmembrane region" description="Helical" evidence="6">
    <location>
        <begin position="79"/>
        <end position="102"/>
    </location>
</feature>
<proteinExistence type="inferred from homology"/>
<dbReference type="InterPro" id="IPR030676">
    <property type="entry name" value="CitT-rel"/>
</dbReference>
<feature type="transmembrane region" description="Helical" evidence="6">
    <location>
        <begin position="272"/>
        <end position="290"/>
    </location>
</feature>
<evidence type="ECO:0000256" key="3">
    <source>
        <dbReference type="ARBA" id="ARBA00022692"/>
    </source>
</evidence>
<dbReference type="GO" id="GO:0016020">
    <property type="term" value="C:membrane"/>
    <property type="evidence" value="ECO:0007669"/>
    <property type="project" value="UniProtKB-SubCell"/>
</dbReference>
<organism evidence="7 8">
    <name type="scientific">Pediococcus stilesii</name>
    <dbReference type="NCBI Taxonomy" id="331679"/>
    <lineage>
        <taxon>Bacteria</taxon>
        <taxon>Bacillati</taxon>
        <taxon>Bacillota</taxon>
        <taxon>Bacilli</taxon>
        <taxon>Lactobacillales</taxon>
        <taxon>Lactobacillaceae</taxon>
        <taxon>Pediococcus</taxon>
    </lineage>
</organism>
<evidence type="ECO:0000313" key="8">
    <source>
        <dbReference type="Proteomes" id="UP000051859"/>
    </source>
</evidence>
<dbReference type="AlphaFoldDB" id="A0A0R2L0V9"/>
<feature type="transmembrane region" description="Helical" evidence="6">
    <location>
        <begin position="392"/>
        <end position="414"/>
    </location>
</feature>
<evidence type="ECO:0000256" key="2">
    <source>
        <dbReference type="ARBA" id="ARBA00007349"/>
    </source>
</evidence>
<feature type="transmembrane region" description="Helical" evidence="6">
    <location>
        <begin position="219"/>
        <end position="238"/>
    </location>
</feature>
<comment type="caution">
    <text evidence="7">The sequence shown here is derived from an EMBL/GenBank/DDBJ whole genome shotgun (WGS) entry which is preliminary data.</text>
</comment>
<keyword evidence="5 6" id="KW-0472">Membrane</keyword>
<evidence type="ECO:0000256" key="4">
    <source>
        <dbReference type="ARBA" id="ARBA00022989"/>
    </source>
</evidence>
<dbReference type="Proteomes" id="UP000051859">
    <property type="component" value="Unassembled WGS sequence"/>
</dbReference>
<evidence type="ECO:0000313" key="7">
    <source>
        <dbReference type="EMBL" id="KRN93493.1"/>
    </source>
</evidence>
<accession>A0A0R2L0V9</accession>
<dbReference type="InterPro" id="IPR001898">
    <property type="entry name" value="SLC13A/DASS"/>
</dbReference>
<feature type="transmembrane region" description="Helical" evidence="6">
    <location>
        <begin position="296"/>
        <end position="314"/>
    </location>
</feature>
<keyword evidence="8" id="KW-1185">Reference proteome</keyword>
<dbReference type="EMBL" id="JQBX01000014">
    <property type="protein sequence ID" value="KRN93493.1"/>
    <property type="molecule type" value="Genomic_DNA"/>
</dbReference>
<sequence length="472" mass="51181">MTLENVNYKKFIAPIVVGLILWFLSPIKPVGVSVAAWHMFAIFVATIIGCITQPLPIGGVAIIGFSITVLTGEVPMNKAIAGFGNDSIWLIVMAFFISRGFIKTGLGRRMAFHFVSMFGKKTLGLAYSLIGVDLILAPATPSNTARAGGIMYPIIRSLASAFGSTPENNTQRKIGSFLLFSEFQGNIITSAMFLTAMAGNPLTQSLAKPLGIHITWMNWFIAGVVPGIISLILVPLIINKIYPPEIKETPDAKEWSKKQLDEMGKVSVAEKFMIMTFLVALVLWVLGSFLGIDATLTAFIALSLLLITGVLSWTDVTKETGAWNTLTWFSVLVMMAGQLNELGFIPWLSKSIGSSLHGMNWIFVLIILIVAYFYSHYLFASATAHVSAMYGAFLAVAVSGGVPPLLAALMLGFFGDLMGSTTHYGNGPAPILFGSGYVKQNDWWKMNALLGVVYLVIWIGAGSVWMKVIGLW</sequence>
<dbReference type="NCBIfam" id="TIGR00785">
    <property type="entry name" value="dass"/>
    <property type="match status" value="1"/>
</dbReference>
<keyword evidence="4 6" id="KW-1133">Transmembrane helix</keyword>
<feature type="transmembrane region" description="Helical" evidence="6">
    <location>
        <begin position="448"/>
        <end position="466"/>
    </location>
</feature>
<dbReference type="PIRSF" id="PIRSF002457">
    <property type="entry name" value="DASS"/>
    <property type="match status" value="1"/>
</dbReference>
<dbReference type="PATRIC" id="fig|331679.3.peg.500"/>